<dbReference type="AlphaFoldDB" id="A0A9W8JKS2"/>
<evidence type="ECO:0000313" key="3">
    <source>
        <dbReference type="Proteomes" id="UP001140091"/>
    </source>
</evidence>
<evidence type="ECO:0000313" key="2">
    <source>
        <dbReference type="EMBL" id="KAJ2936237.1"/>
    </source>
</evidence>
<sequence>MDALDEDAAAANADAMNVDDNEIVEVPAAVVKRHFPDVWEKLSEDQRRRLIERGKKAWARFLKSNLPLGEQIRCWARRHADFLPIAGTHSFVMAASLFILGNGRTVCHYHTIYDRGTTPIHDAAPGSRNQKLDVEVTGVPFAPSDTALKSYNTLLPSSDTVPKKAARNPNFNLKNVLAFFPVKDGNRYLHCGCELEPALLDLFVWKTVKINSASTSKSERLGRPMKPRDRLFLYQVLDHFCVDVRMLYSQDTKGNSVSFVDERKHHIRELLKSVKEHEAEARKEEEEARAAAKRREMAFYRDVANILEVDSSDGDSSSTDSDFD</sequence>
<evidence type="ECO:0000256" key="1">
    <source>
        <dbReference type="SAM" id="Coils"/>
    </source>
</evidence>
<feature type="coiled-coil region" evidence="1">
    <location>
        <begin position="267"/>
        <end position="296"/>
    </location>
</feature>
<proteinExistence type="predicted"/>
<reference evidence="2" key="1">
    <citation type="submission" date="2022-06" db="EMBL/GenBank/DDBJ databases">
        <title>Genome Sequence of Candolleomyces eurysporus.</title>
        <authorList>
            <person name="Buettner E."/>
        </authorList>
    </citation>
    <scope>NUCLEOTIDE SEQUENCE</scope>
    <source>
        <strain evidence="2">VTCC 930004</strain>
    </source>
</reference>
<protein>
    <submittedName>
        <fullName evidence="2">Uncharacterized protein</fullName>
    </submittedName>
</protein>
<keyword evidence="3" id="KW-1185">Reference proteome</keyword>
<dbReference type="OrthoDB" id="3062477at2759"/>
<dbReference type="EMBL" id="JANBPK010000127">
    <property type="protein sequence ID" value="KAJ2936237.1"/>
    <property type="molecule type" value="Genomic_DNA"/>
</dbReference>
<gene>
    <name evidence="2" type="ORF">H1R20_g854</name>
</gene>
<organism evidence="2 3">
    <name type="scientific">Candolleomyces eurysporus</name>
    <dbReference type="NCBI Taxonomy" id="2828524"/>
    <lineage>
        <taxon>Eukaryota</taxon>
        <taxon>Fungi</taxon>
        <taxon>Dikarya</taxon>
        <taxon>Basidiomycota</taxon>
        <taxon>Agaricomycotina</taxon>
        <taxon>Agaricomycetes</taxon>
        <taxon>Agaricomycetidae</taxon>
        <taxon>Agaricales</taxon>
        <taxon>Agaricineae</taxon>
        <taxon>Psathyrellaceae</taxon>
        <taxon>Candolleomyces</taxon>
    </lineage>
</organism>
<comment type="caution">
    <text evidence="2">The sequence shown here is derived from an EMBL/GenBank/DDBJ whole genome shotgun (WGS) entry which is preliminary data.</text>
</comment>
<accession>A0A9W8JKS2</accession>
<name>A0A9W8JKS2_9AGAR</name>
<feature type="non-terminal residue" evidence="2">
    <location>
        <position position="324"/>
    </location>
</feature>
<dbReference type="Proteomes" id="UP001140091">
    <property type="component" value="Unassembled WGS sequence"/>
</dbReference>
<keyword evidence="1" id="KW-0175">Coiled coil</keyword>